<dbReference type="KEGG" id="mfm:MfeM64YM_0161"/>
<accession>A0AB32XB43</accession>
<evidence type="ECO:0000313" key="2">
    <source>
        <dbReference type="Proteomes" id="UP000007473"/>
    </source>
</evidence>
<organism evidence="1 2">
    <name type="scientific">Mycoplasmopsis fermentans (strain M64)</name>
    <name type="common">Mycoplasma fermentans</name>
    <dbReference type="NCBI Taxonomy" id="943945"/>
    <lineage>
        <taxon>Bacteria</taxon>
        <taxon>Bacillati</taxon>
        <taxon>Mycoplasmatota</taxon>
        <taxon>Mycoplasmoidales</taxon>
        <taxon>Metamycoplasmataceae</taxon>
        <taxon>Mycoplasmopsis</taxon>
    </lineage>
</organism>
<evidence type="ECO:0000313" key="1">
    <source>
        <dbReference type="EMBL" id="ADV34168.1"/>
    </source>
</evidence>
<dbReference type="Proteomes" id="UP000007473">
    <property type="component" value="Chromosome"/>
</dbReference>
<proteinExistence type="predicted"/>
<protein>
    <recommendedName>
        <fullName evidence="3">Lipoprotein</fullName>
    </recommendedName>
</protein>
<reference evidence="1 2" key="1">
    <citation type="journal article" date="2011" name="J. Bacteriol.">
        <title>Genome sequence of the repetitive-sequence-rich Mycoplasma fermentans strain M64.</title>
        <authorList>
            <person name="Shu H.W."/>
            <person name="Liu T.T."/>
            <person name="Chang H.Y."/>
            <person name="Liu Y.M."/>
            <person name="Wu K.M."/>
            <person name="Shu H.Y."/>
            <person name="Tsai S.F."/>
            <person name="Hsiao K.J."/>
            <person name="Hu W.S."/>
            <person name="Ng W.V."/>
        </authorList>
    </citation>
    <scope>NUCLEOTIDE SEQUENCE [LARGE SCALE GENOMIC DNA]</scope>
    <source>
        <strain evidence="1 2">M64</strain>
    </source>
</reference>
<dbReference type="EMBL" id="CP002458">
    <property type="protein sequence ID" value="ADV34168.1"/>
    <property type="molecule type" value="Genomic_DNA"/>
</dbReference>
<gene>
    <name evidence="1" type="ordered locus">MfeM64YM_0161</name>
</gene>
<evidence type="ECO:0008006" key="3">
    <source>
        <dbReference type="Google" id="ProtNLM"/>
    </source>
</evidence>
<dbReference type="AlphaFoldDB" id="A0AB32XB43"/>
<name>A0AB32XB43_MYCFM</name>
<sequence length="38" mass="4291">MNSALSTLATLLLTSASCIKEDRMYDKPAKEIDKYKQL</sequence>